<dbReference type="PANTHER" id="PTHR37215">
    <property type="entry name" value="ACYL-COA-BINDING DOMAIN PROTEIN"/>
    <property type="match status" value="1"/>
</dbReference>
<evidence type="ECO:0000313" key="3">
    <source>
        <dbReference type="Proteomes" id="UP000243459"/>
    </source>
</evidence>
<protein>
    <submittedName>
        <fullName evidence="2">Uncharacterized protein</fullName>
    </submittedName>
</protein>
<evidence type="ECO:0000313" key="2">
    <source>
        <dbReference type="EMBL" id="ONK63942.1"/>
    </source>
</evidence>
<dbReference type="EMBL" id="CM007387">
    <property type="protein sequence ID" value="ONK63942.1"/>
    <property type="molecule type" value="Genomic_DNA"/>
</dbReference>
<keyword evidence="1" id="KW-1133">Transmembrane helix</keyword>
<proteinExistence type="predicted"/>
<keyword evidence="1" id="KW-0472">Membrane</keyword>
<feature type="transmembrane region" description="Helical" evidence="1">
    <location>
        <begin position="7"/>
        <end position="27"/>
    </location>
</feature>
<sequence>MGVRRKTLILGFSIALFLGVAVYFRLWSMDSRDASFTADDREVLRRQFERANMEAMDESAGWRMKFDGEYERSKRLQEELSKNIVRENEIFLEMVVVAALSLPSSSSTPRSNSLFRAKPRPRLAQATIVEAQPSPPAGDGGGANGVPQAEPLVAIKIFLRDRAEDL</sequence>
<dbReference type="AlphaFoldDB" id="A0A5P1EDL4"/>
<evidence type="ECO:0000256" key="1">
    <source>
        <dbReference type="SAM" id="Phobius"/>
    </source>
</evidence>
<dbReference type="Proteomes" id="UP000243459">
    <property type="component" value="Chromosome 7"/>
</dbReference>
<dbReference type="PANTHER" id="PTHR37215:SF1">
    <property type="entry name" value="ACYL-COA-BINDING DOMAIN PROTEIN"/>
    <property type="match status" value="1"/>
</dbReference>
<name>A0A5P1EDL4_ASPOF</name>
<gene>
    <name evidence="2" type="ORF">A4U43_C07F20500</name>
</gene>
<organism evidence="2 3">
    <name type="scientific">Asparagus officinalis</name>
    <name type="common">Garden asparagus</name>
    <dbReference type="NCBI Taxonomy" id="4686"/>
    <lineage>
        <taxon>Eukaryota</taxon>
        <taxon>Viridiplantae</taxon>
        <taxon>Streptophyta</taxon>
        <taxon>Embryophyta</taxon>
        <taxon>Tracheophyta</taxon>
        <taxon>Spermatophyta</taxon>
        <taxon>Magnoliopsida</taxon>
        <taxon>Liliopsida</taxon>
        <taxon>Asparagales</taxon>
        <taxon>Asparagaceae</taxon>
        <taxon>Asparagoideae</taxon>
        <taxon>Asparagus</taxon>
    </lineage>
</organism>
<accession>A0A5P1EDL4</accession>
<dbReference type="Gramene" id="ONK63942">
    <property type="protein sequence ID" value="ONK63942"/>
    <property type="gene ID" value="A4U43_C07F20500"/>
</dbReference>
<reference evidence="3" key="1">
    <citation type="journal article" date="2017" name="Nat. Commun.">
        <title>The asparagus genome sheds light on the origin and evolution of a young Y chromosome.</title>
        <authorList>
            <person name="Harkess A."/>
            <person name="Zhou J."/>
            <person name="Xu C."/>
            <person name="Bowers J.E."/>
            <person name="Van der Hulst R."/>
            <person name="Ayyampalayam S."/>
            <person name="Mercati F."/>
            <person name="Riccardi P."/>
            <person name="McKain M.R."/>
            <person name="Kakrana A."/>
            <person name="Tang H."/>
            <person name="Ray J."/>
            <person name="Groenendijk J."/>
            <person name="Arikit S."/>
            <person name="Mathioni S.M."/>
            <person name="Nakano M."/>
            <person name="Shan H."/>
            <person name="Telgmann-Rauber A."/>
            <person name="Kanno A."/>
            <person name="Yue Z."/>
            <person name="Chen H."/>
            <person name="Li W."/>
            <person name="Chen Y."/>
            <person name="Xu X."/>
            <person name="Zhang Y."/>
            <person name="Luo S."/>
            <person name="Chen H."/>
            <person name="Gao J."/>
            <person name="Mao Z."/>
            <person name="Pires J.C."/>
            <person name="Luo M."/>
            <person name="Kudrna D."/>
            <person name="Wing R.A."/>
            <person name="Meyers B.C."/>
            <person name="Yi K."/>
            <person name="Kong H."/>
            <person name="Lavrijsen P."/>
            <person name="Sunseri F."/>
            <person name="Falavigna A."/>
            <person name="Ye Y."/>
            <person name="Leebens-Mack J.H."/>
            <person name="Chen G."/>
        </authorList>
    </citation>
    <scope>NUCLEOTIDE SEQUENCE [LARGE SCALE GENOMIC DNA]</scope>
    <source>
        <strain evidence="3">cv. DH0086</strain>
    </source>
</reference>
<keyword evidence="1" id="KW-0812">Transmembrane</keyword>
<keyword evidence="3" id="KW-1185">Reference proteome</keyword>